<reference evidence="2 3" key="1">
    <citation type="journal article" date="2010" name="Nature">
        <title>Genome sequencing and analysis of the model grass Brachypodium distachyon.</title>
        <authorList>
            <consortium name="International Brachypodium Initiative"/>
        </authorList>
    </citation>
    <scope>NUCLEOTIDE SEQUENCE [LARGE SCALE GENOMIC DNA]</scope>
    <source>
        <strain evidence="2">Bd21</strain>
        <strain evidence="3">cv. Bd21</strain>
    </source>
</reference>
<name>A0A2K2CQK8_BRADI</name>
<reference evidence="2" key="2">
    <citation type="submission" date="2017-06" db="EMBL/GenBank/DDBJ databases">
        <title>WGS assembly of Brachypodium distachyon.</title>
        <authorList>
            <consortium name="The International Brachypodium Initiative"/>
            <person name="Lucas S."/>
            <person name="Harmon-Smith M."/>
            <person name="Lail K."/>
            <person name="Tice H."/>
            <person name="Grimwood J."/>
            <person name="Bruce D."/>
            <person name="Barry K."/>
            <person name="Shu S."/>
            <person name="Lindquist E."/>
            <person name="Wang M."/>
            <person name="Pitluck S."/>
            <person name="Vogel J.P."/>
            <person name="Garvin D.F."/>
            <person name="Mockler T.C."/>
            <person name="Schmutz J."/>
            <person name="Rokhsar D."/>
            <person name="Bevan M.W."/>
        </authorList>
    </citation>
    <scope>NUCLEOTIDE SEQUENCE</scope>
    <source>
        <strain evidence="2">Bd21</strain>
    </source>
</reference>
<evidence type="ECO:0000313" key="3">
    <source>
        <dbReference type="EnsemblPlants" id="PNT64327"/>
    </source>
</evidence>
<keyword evidence="4" id="KW-1185">Reference proteome</keyword>
<feature type="region of interest" description="Disordered" evidence="1">
    <location>
        <begin position="1"/>
        <end position="25"/>
    </location>
</feature>
<sequence length="201" mass="21956">METAPRAALEAPPGQPRGGGFFSSPSGRIRRGRVVSAFVLVGGKVCTVCACRGEGSRGGRFLFGLTHIWSMAEYAHARLGSSTPHRVLCFRGFVHPALTGDYTLLLPGRPWRGEHCTGGGPFASVVSQPSILWVTVVWGIWCGWLTLAHIIHTRSLSPGAISNNFWCSFLFSRSIPRNRTCCTTTAAMISQRDFKFFSGYF</sequence>
<dbReference type="AlphaFoldDB" id="A0A2K2CQK8"/>
<dbReference type="Proteomes" id="UP000008810">
    <property type="component" value="Chromosome 4"/>
</dbReference>
<dbReference type="ExpressionAtlas" id="A0A2K2CQK8">
    <property type="expression patterns" value="baseline"/>
</dbReference>
<dbReference type="EMBL" id="CM000883">
    <property type="protein sequence ID" value="PNT64327.1"/>
    <property type="molecule type" value="Genomic_DNA"/>
</dbReference>
<accession>A0A2K2CQK8</accession>
<organism evidence="2">
    <name type="scientific">Brachypodium distachyon</name>
    <name type="common">Purple false brome</name>
    <name type="synonym">Trachynia distachya</name>
    <dbReference type="NCBI Taxonomy" id="15368"/>
    <lineage>
        <taxon>Eukaryota</taxon>
        <taxon>Viridiplantae</taxon>
        <taxon>Streptophyta</taxon>
        <taxon>Embryophyta</taxon>
        <taxon>Tracheophyta</taxon>
        <taxon>Spermatophyta</taxon>
        <taxon>Magnoliopsida</taxon>
        <taxon>Liliopsida</taxon>
        <taxon>Poales</taxon>
        <taxon>Poaceae</taxon>
        <taxon>BOP clade</taxon>
        <taxon>Pooideae</taxon>
        <taxon>Stipodae</taxon>
        <taxon>Brachypodieae</taxon>
        <taxon>Brachypodium</taxon>
    </lineage>
</organism>
<evidence type="ECO:0000256" key="1">
    <source>
        <dbReference type="SAM" id="MobiDB-lite"/>
    </source>
</evidence>
<protein>
    <submittedName>
        <fullName evidence="2 3">Uncharacterized protein</fullName>
    </submittedName>
</protein>
<proteinExistence type="predicted"/>
<dbReference type="Gramene" id="PNT64327">
    <property type="protein sequence ID" value="PNT64327"/>
    <property type="gene ID" value="BRADI_4g27456v3"/>
</dbReference>
<gene>
    <name evidence="3" type="primary">LOC100835775</name>
    <name evidence="2" type="ORF">BRADI_4g27456v3</name>
</gene>
<reference evidence="3" key="3">
    <citation type="submission" date="2018-08" db="UniProtKB">
        <authorList>
            <consortium name="EnsemblPlants"/>
        </authorList>
    </citation>
    <scope>IDENTIFICATION</scope>
    <source>
        <strain evidence="3">cv. Bd21</strain>
    </source>
</reference>
<dbReference type="EnsemblPlants" id="PNT64327">
    <property type="protein sequence ID" value="PNT64327"/>
    <property type="gene ID" value="BRADI_4g27456v3"/>
</dbReference>
<evidence type="ECO:0000313" key="2">
    <source>
        <dbReference type="EMBL" id="PNT64327.1"/>
    </source>
</evidence>
<evidence type="ECO:0000313" key="4">
    <source>
        <dbReference type="Proteomes" id="UP000008810"/>
    </source>
</evidence>